<dbReference type="Proteomes" id="UP000582659">
    <property type="component" value="Unassembled WGS sequence"/>
</dbReference>
<evidence type="ECO:0000313" key="5">
    <source>
        <dbReference type="WBParaSite" id="BXY_0218000.1"/>
    </source>
</evidence>
<sequence length="152" mass="16975">MHCASRTNSGIGYPPQRAGSYQWNYNGYQGNLAQIWNDPQPAAPRRRAFTENKSPTQQIWSESSDSLLSDAERESIFMVAKQLQANADEMKKVEPSDGLKSFLCISHIQEGFCSQGKPVREKVRSNSNTSDYHSDSTDSHKKSLSPRSNSSS</sequence>
<dbReference type="Proteomes" id="UP000659654">
    <property type="component" value="Unassembled WGS sequence"/>
</dbReference>
<evidence type="ECO:0000313" key="2">
    <source>
        <dbReference type="EMBL" id="CAD5232017.1"/>
    </source>
</evidence>
<dbReference type="EMBL" id="CAJFCV020000005">
    <property type="protein sequence ID" value="CAG9123779.1"/>
    <property type="molecule type" value="Genomic_DNA"/>
</dbReference>
<dbReference type="EMBL" id="CAJFDI010000005">
    <property type="protein sequence ID" value="CAD5232017.1"/>
    <property type="molecule type" value="Genomic_DNA"/>
</dbReference>
<dbReference type="OrthoDB" id="10515109at2759"/>
<reference evidence="2" key="2">
    <citation type="submission" date="2020-09" db="EMBL/GenBank/DDBJ databases">
        <authorList>
            <person name="Kikuchi T."/>
        </authorList>
    </citation>
    <scope>NUCLEOTIDE SEQUENCE</scope>
    <source>
        <strain evidence="2">Ka4C1</strain>
    </source>
</reference>
<evidence type="ECO:0000313" key="4">
    <source>
        <dbReference type="Proteomes" id="UP000659654"/>
    </source>
</evidence>
<feature type="compositionally biased region" description="Basic and acidic residues" evidence="1">
    <location>
        <begin position="132"/>
        <end position="141"/>
    </location>
</feature>
<dbReference type="WBParaSite" id="BXY_0218000.1">
    <property type="protein sequence ID" value="BXY_0218000.1"/>
    <property type="gene ID" value="BXY_0218000"/>
</dbReference>
<proteinExistence type="predicted"/>
<evidence type="ECO:0000256" key="1">
    <source>
        <dbReference type="SAM" id="MobiDB-lite"/>
    </source>
</evidence>
<protein>
    <submittedName>
        <fullName evidence="2">(pine wood nematode) hypothetical protein</fullName>
    </submittedName>
</protein>
<evidence type="ECO:0000313" key="3">
    <source>
        <dbReference type="Proteomes" id="UP000095284"/>
    </source>
</evidence>
<feature type="compositionally biased region" description="Polar residues" evidence="1">
    <location>
        <begin position="51"/>
        <end position="60"/>
    </location>
</feature>
<dbReference type="Proteomes" id="UP000095284">
    <property type="component" value="Unplaced"/>
</dbReference>
<gene>
    <name evidence="2" type="ORF">BXYJ_LOCUS12108</name>
</gene>
<organism evidence="3 5">
    <name type="scientific">Bursaphelenchus xylophilus</name>
    <name type="common">Pinewood nematode worm</name>
    <name type="synonym">Aphelenchoides xylophilus</name>
    <dbReference type="NCBI Taxonomy" id="6326"/>
    <lineage>
        <taxon>Eukaryota</taxon>
        <taxon>Metazoa</taxon>
        <taxon>Ecdysozoa</taxon>
        <taxon>Nematoda</taxon>
        <taxon>Chromadorea</taxon>
        <taxon>Rhabditida</taxon>
        <taxon>Tylenchina</taxon>
        <taxon>Tylenchomorpha</taxon>
        <taxon>Aphelenchoidea</taxon>
        <taxon>Aphelenchoididae</taxon>
        <taxon>Bursaphelenchus</taxon>
    </lineage>
</organism>
<reference evidence="5" key="1">
    <citation type="submission" date="2016-11" db="UniProtKB">
        <authorList>
            <consortium name="WormBaseParasite"/>
        </authorList>
    </citation>
    <scope>IDENTIFICATION</scope>
</reference>
<keyword evidence="4" id="KW-1185">Reference proteome</keyword>
<feature type="region of interest" description="Disordered" evidence="1">
    <location>
        <begin position="45"/>
        <end position="65"/>
    </location>
</feature>
<dbReference type="AlphaFoldDB" id="A0A1I7RN94"/>
<name>A0A1I7RN94_BURXY</name>
<feature type="region of interest" description="Disordered" evidence="1">
    <location>
        <begin position="115"/>
        <end position="152"/>
    </location>
</feature>
<accession>A0A1I7RN94</accession>